<keyword evidence="1" id="KW-0732">Signal</keyword>
<evidence type="ECO:0008006" key="4">
    <source>
        <dbReference type="Google" id="ProtNLM"/>
    </source>
</evidence>
<gene>
    <name evidence="2" type="ORF">RS694_03945</name>
</gene>
<reference evidence="2 3" key="1">
    <citation type="submission" date="2017-01" db="EMBL/GenBank/DDBJ databases">
        <authorList>
            <person name="Mah S.A."/>
            <person name="Swanson W.J."/>
            <person name="Moy G.W."/>
            <person name="Vacquier V.D."/>
        </authorList>
    </citation>
    <scope>NUCLEOTIDE SEQUENCE [LARGE SCALE GENOMIC DNA]</scope>
    <source>
        <strain evidence="2 3">DSM 22694</strain>
    </source>
</reference>
<evidence type="ECO:0000313" key="2">
    <source>
        <dbReference type="EMBL" id="APW41781.1"/>
    </source>
</evidence>
<feature type="signal peptide" evidence="1">
    <location>
        <begin position="1"/>
        <end position="24"/>
    </location>
</feature>
<dbReference type="STRING" id="1484693.RS694_03945"/>
<protein>
    <recommendedName>
        <fullName evidence="4">Lipocalin-like domain-containing protein</fullName>
    </recommendedName>
</protein>
<evidence type="ECO:0000256" key="1">
    <source>
        <dbReference type="SAM" id="SignalP"/>
    </source>
</evidence>
<feature type="chain" id="PRO_5010162683" description="Lipocalin-like domain-containing protein" evidence="1">
    <location>
        <begin position="25"/>
        <end position="158"/>
    </location>
</feature>
<dbReference type="EMBL" id="CP019239">
    <property type="protein sequence ID" value="APW41781.1"/>
    <property type="molecule type" value="Genomic_DNA"/>
</dbReference>
<evidence type="ECO:0000313" key="3">
    <source>
        <dbReference type="Proteomes" id="UP000186110"/>
    </source>
</evidence>
<sequence length="158" mass="17576">MLLRRAFVSSITLAAVLLSSSAFAQSTPQTLLIGTWRHTVLIRKIGDQALEPQRMAGDSYLEFKSDGTWSSTAPYNKSAGTYKWLDQERIETTVVASGLLMQIGLVFVGQIRVDENRLNLIRVQTVEESTKFLTPVKPGSPPYPNVMLTSIFTRVGER</sequence>
<accession>A0A1P8K743</accession>
<dbReference type="KEGG" id="rsb:RS694_03945"/>
<organism evidence="2 3">
    <name type="scientific">Rhodoferax saidenbachensis</name>
    <dbReference type="NCBI Taxonomy" id="1484693"/>
    <lineage>
        <taxon>Bacteria</taxon>
        <taxon>Pseudomonadati</taxon>
        <taxon>Pseudomonadota</taxon>
        <taxon>Betaproteobacteria</taxon>
        <taxon>Burkholderiales</taxon>
        <taxon>Comamonadaceae</taxon>
        <taxon>Rhodoferax</taxon>
    </lineage>
</organism>
<dbReference type="Proteomes" id="UP000186110">
    <property type="component" value="Chromosome"/>
</dbReference>
<dbReference type="AlphaFoldDB" id="A0A1P8K743"/>
<keyword evidence="3" id="KW-1185">Reference proteome</keyword>
<name>A0A1P8K743_9BURK</name>
<proteinExistence type="predicted"/>